<dbReference type="PANTHER" id="PTHR30600">
    <property type="entry name" value="CYTOCHROME C PEROXIDASE-RELATED"/>
    <property type="match status" value="1"/>
</dbReference>
<keyword evidence="2 7" id="KW-0349">Heme</keyword>
<keyword evidence="3 7" id="KW-0479">Metal-binding</keyword>
<name>A0A1H5Z1T5_9RHOB</name>
<keyword evidence="10" id="KW-0575">Peroxidase</keyword>
<dbReference type="InterPro" id="IPR009056">
    <property type="entry name" value="Cyt_c-like_dom"/>
</dbReference>
<protein>
    <submittedName>
        <fullName evidence="10">Cytochrome c peroxidase</fullName>
    </submittedName>
</protein>
<evidence type="ECO:0000313" key="11">
    <source>
        <dbReference type="Proteomes" id="UP000236752"/>
    </source>
</evidence>
<evidence type="ECO:0000256" key="3">
    <source>
        <dbReference type="ARBA" id="ARBA00022723"/>
    </source>
</evidence>
<keyword evidence="6 7" id="KW-0408">Iron</keyword>
<feature type="signal peptide" evidence="8">
    <location>
        <begin position="1"/>
        <end position="25"/>
    </location>
</feature>
<keyword evidence="11" id="KW-1185">Reference proteome</keyword>
<dbReference type="GO" id="GO:0009055">
    <property type="term" value="F:electron transfer activity"/>
    <property type="evidence" value="ECO:0007669"/>
    <property type="project" value="InterPro"/>
</dbReference>
<dbReference type="AlphaFoldDB" id="A0A1H5Z1T5"/>
<dbReference type="Pfam" id="PF03150">
    <property type="entry name" value="CCP_MauG"/>
    <property type="match status" value="1"/>
</dbReference>
<feature type="chain" id="PRO_5009291170" evidence="8">
    <location>
        <begin position="26"/>
        <end position="433"/>
    </location>
</feature>
<keyword evidence="4 8" id="KW-0732">Signal</keyword>
<evidence type="ECO:0000256" key="4">
    <source>
        <dbReference type="ARBA" id="ARBA00022729"/>
    </source>
</evidence>
<dbReference type="PANTHER" id="PTHR30600:SF10">
    <property type="entry name" value="BLL6722 PROTEIN"/>
    <property type="match status" value="1"/>
</dbReference>
<evidence type="ECO:0000259" key="9">
    <source>
        <dbReference type="PROSITE" id="PS51007"/>
    </source>
</evidence>
<accession>A0A1H5Z1T5</accession>
<evidence type="ECO:0000256" key="2">
    <source>
        <dbReference type="ARBA" id="ARBA00022617"/>
    </source>
</evidence>
<gene>
    <name evidence="10" type="ORF">SAMN04488045_2364</name>
</gene>
<feature type="domain" description="Cytochrome c" evidence="9">
    <location>
        <begin position="248"/>
        <end position="410"/>
    </location>
</feature>
<evidence type="ECO:0000256" key="6">
    <source>
        <dbReference type="ARBA" id="ARBA00023004"/>
    </source>
</evidence>
<dbReference type="GO" id="GO:0046872">
    <property type="term" value="F:metal ion binding"/>
    <property type="evidence" value="ECO:0007669"/>
    <property type="project" value="UniProtKB-KW"/>
</dbReference>
<dbReference type="OrthoDB" id="9805202at2"/>
<dbReference type="EMBL" id="FNUZ01000003">
    <property type="protein sequence ID" value="SEG30010.1"/>
    <property type="molecule type" value="Genomic_DNA"/>
</dbReference>
<dbReference type="Proteomes" id="UP000236752">
    <property type="component" value="Unassembled WGS sequence"/>
</dbReference>
<dbReference type="RefSeq" id="WP_103910678.1">
    <property type="nucleotide sequence ID" value="NZ_FNUZ01000003.1"/>
</dbReference>
<keyword evidence="5" id="KW-0560">Oxidoreductase</keyword>
<dbReference type="GO" id="GO:0030313">
    <property type="term" value="C:cell envelope"/>
    <property type="evidence" value="ECO:0007669"/>
    <property type="project" value="UniProtKB-SubCell"/>
</dbReference>
<dbReference type="Gene3D" id="1.10.760.10">
    <property type="entry name" value="Cytochrome c-like domain"/>
    <property type="match status" value="2"/>
</dbReference>
<evidence type="ECO:0000256" key="7">
    <source>
        <dbReference type="PROSITE-ProRule" id="PRU00433"/>
    </source>
</evidence>
<evidence type="ECO:0000256" key="5">
    <source>
        <dbReference type="ARBA" id="ARBA00023002"/>
    </source>
</evidence>
<evidence type="ECO:0000256" key="1">
    <source>
        <dbReference type="ARBA" id="ARBA00004196"/>
    </source>
</evidence>
<comment type="subcellular location">
    <subcellularLocation>
        <location evidence="1">Cell envelope</location>
    </subcellularLocation>
</comment>
<proteinExistence type="predicted"/>
<dbReference type="PROSITE" id="PS51007">
    <property type="entry name" value="CYTC"/>
    <property type="match status" value="1"/>
</dbReference>
<evidence type="ECO:0000256" key="8">
    <source>
        <dbReference type="SAM" id="SignalP"/>
    </source>
</evidence>
<evidence type="ECO:0000313" key="10">
    <source>
        <dbReference type="EMBL" id="SEG30010.1"/>
    </source>
</evidence>
<reference evidence="10 11" key="1">
    <citation type="submission" date="2016-10" db="EMBL/GenBank/DDBJ databases">
        <authorList>
            <person name="de Groot N.N."/>
        </authorList>
    </citation>
    <scope>NUCLEOTIDE SEQUENCE [LARGE SCALE GENOMIC DNA]</scope>
    <source>
        <strain evidence="10 11">DSM 26915</strain>
    </source>
</reference>
<dbReference type="InterPro" id="IPR051395">
    <property type="entry name" value="Cytochrome_c_Peroxidase/MauG"/>
</dbReference>
<dbReference type="InterPro" id="IPR004852">
    <property type="entry name" value="Di-haem_cyt_c_peroxidsae"/>
</dbReference>
<dbReference type="SUPFAM" id="SSF46626">
    <property type="entry name" value="Cytochrome c"/>
    <property type="match status" value="2"/>
</dbReference>
<dbReference type="InterPro" id="IPR036909">
    <property type="entry name" value="Cyt_c-like_dom_sf"/>
</dbReference>
<dbReference type="GO" id="GO:0020037">
    <property type="term" value="F:heme binding"/>
    <property type="evidence" value="ECO:0007669"/>
    <property type="project" value="InterPro"/>
</dbReference>
<sequence length="433" mass="46682">MTRWTAALFALATPLAAGPLPSADAVFPEQDQRLVKLGWHLFYDPILSGNKEVACATCHHPKHGTSDGLSLGLGDGGRGLGPDRVASVKNPPEQRIPRNAPALFNLGAEEFGVMFHDGRLERNPDHPDGIRTPLGAEMVHGFSGVLSAQSMFPVLSGHEMAGHYSESDVSQAVRQGFLTGEGGAWQIISDRVAAIPAYRDGFAEVLGKDQRIGFTHISDALAAFMAWEWRADNSPFDQYLKGEAELGDAAMRGMELFYGDAGCGTCHSGQFQTDHDFHAIAMPQIGPGKAAPYERHARDEGRMRVTGRVDDAYAFRTPSLRNITETGPYGHTGAYSSLEATVRHHLNPVGSLMSYDRTQAVLPTLERVNDWRVMDDTDEVLAIAEANELHSLTLSDGQVADILAFLETLTDEASIAGKLGVPDSVPSGLAVPN</sequence>
<organism evidence="10 11">
    <name type="scientific">Thalassococcus halodurans</name>
    <dbReference type="NCBI Taxonomy" id="373675"/>
    <lineage>
        <taxon>Bacteria</taxon>
        <taxon>Pseudomonadati</taxon>
        <taxon>Pseudomonadota</taxon>
        <taxon>Alphaproteobacteria</taxon>
        <taxon>Rhodobacterales</taxon>
        <taxon>Roseobacteraceae</taxon>
        <taxon>Thalassococcus</taxon>
    </lineage>
</organism>
<dbReference type="GO" id="GO:0004130">
    <property type="term" value="F:cytochrome-c peroxidase activity"/>
    <property type="evidence" value="ECO:0007669"/>
    <property type="project" value="TreeGrafter"/>
</dbReference>